<evidence type="ECO:0000313" key="3">
    <source>
        <dbReference type="Proteomes" id="UP001201262"/>
    </source>
</evidence>
<dbReference type="AlphaFoldDB" id="A0AAD4KV91"/>
<sequence length="420" mass="51065">MPRYLLDDSESESEYSETDESYRSPGRHRIKRHSFSRSRRRISPDSNSYLSPNVISTVRRSASTGNRRRPREDPMVIVDVHNDVRNRQESRDRHDRHERHDRHDRHDKFIEEDDEIEIIRPHRRLRAVSNVSAPRTPSPIQQQRDWELLVDQRILAKNDIRQDLEIAKQKQEIDRLERQLGKSKERHREDRRESHSRHRYDEVIYEDDLADKLRKLERLEKLKRNEEEQRLADQRAKIKRLEEAERRAAEEEEAKRLAHEAHLKEIEKREAIKAEKERIKKELRDEEARKALEEEERKKEMMKLEAQAIEKWKRNEEAKRMREIEEKKKKDDEFRERLKADFGLTEEEIEKRLKKKDEDEKKKHGESGLVILDPGREKTTYIKVHKKYLLPQTLEAYRLPWDWDNVSFPSFLLLYILIQL</sequence>
<proteinExistence type="predicted"/>
<feature type="compositionally biased region" description="Polar residues" evidence="1">
    <location>
        <begin position="44"/>
        <end position="65"/>
    </location>
</feature>
<feature type="compositionally biased region" description="Basic and acidic residues" evidence="1">
    <location>
        <begin position="70"/>
        <end position="95"/>
    </location>
</feature>
<feature type="compositionally biased region" description="Basic residues" evidence="1">
    <location>
        <begin position="25"/>
        <end position="41"/>
    </location>
</feature>
<gene>
    <name evidence="2" type="ORF">BGW36DRAFT_378801</name>
</gene>
<feature type="compositionally biased region" description="Acidic residues" evidence="1">
    <location>
        <begin position="7"/>
        <end position="19"/>
    </location>
</feature>
<dbReference type="EMBL" id="JAJTJA010000006">
    <property type="protein sequence ID" value="KAH8697491.1"/>
    <property type="molecule type" value="Genomic_DNA"/>
</dbReference>
<protein>
    <submittedName>
        <fullName evidence="2">Uncharacterized protein</fullName>
    </submittedName>
</protein>
<reference evidence="2" key="1">
    <citation type="submission" date="2021-12" db="EMBL/GenBank/DDBJ databases">
        <title>Convergent genome expansion in fungi linked to evolution of root-endophyte symbiosis.</title>
        <authorList>
            <consortium name="DOE Joint Genome Institute"/>
            <person name="Ke Y.-H."/>
            <person name="Bonito G."/>
            <person name="Liao H.-L."/>
            <person name="Looney B."/>
            <person name="Rojas-Flechas A."/>
            <person name="Nash J."/>
            <person name="Hameed K."/>
            <person name="Schadt C."/>
            <person name="Martin F."/>
            <person name="Crous P.W."/>
            <person name="Miettinen O."/>
            <person name="Magnuson J.K."/>
            <person name="Labbe J."/>
            <person name="Jacobson D."/>
            <person name="Doktycz M.J."/>
            <person name="Veneault-Fourrey C."/>
            <person name="Kuo A."/>
            <person name="Mondo S."/>
            <person name="Calhoun S."/>
            <person name="Riley R."/>
            <person name="Ohm R."/>
            <person name="LaButti K."/>
            <person name="Andreopoulos B."/>
            <person name="Pangilinan J."/>
            <person name="Nolan M."/>
            <person name="Tritt A."/>
            <person name="Clum A."/>
            <person name="Lipzen A."/>
            <person name="Daum C."/>
            <person name="Barry K."/>
            <person name="Grigoriev I.V."/>
            <person name="Vilgalys R."/>
        </authorList>
    </citation>
    <scope>NUCLEOTIDE SEQUENCE</scope>
    <source>
        <strain evidence="2">PMI_201</strain>
    </source>
</reference>
<name>A0AAD4KV91_9EURO</name>
<feature type="region of interest" description="Disordered" evidence="1">
    <location>
        <begin position="1"/>
        <end position="106"/>
    </location>
</feature>
<evidence type="ECO:0000256" key="1">
    <source>
        <dbReference type="SAM" id="MobiDB-lite"/>
    </source>
</evidence>
<feature type="region of interest" description="Disordered" evidence="1">
    <location>
        <begin position="177"/>
        <end position="197"/>
    </location>
</feature>
<dbReference type="RefSeq" id="XP_046072192.1">
    <property type="nucleotide sequence ID" value="XM_046216149.1"/>
</dbReference>
<feature type="compositionally biased region" description="Basic and acidic residues" evidence="1">
    <location>
        <begin position="177"/>
        <end position="193"/>
    </location>
</feature>
<organism evidence="2 3">
    <name type="scientific">Talaromyces proteolyticus</name>
    <dbReference type="NCBI Taxonomy" id="1131652"/>
    <lineage>
        <taxon>Eukaryota</taxon>
        <taxon>Fungi</taxon>
        <taxon>Dikarya</taxon>
        <taxon>Ascomycota</taxon>
        <taxon>Pezizomycotina</taxon>
        <taxon>Eurotiomycetes</taxon>
        <taxon>Eurotiomycetidae</taxon>
        <taxon>Eurotiales</taxon>
        <taxon>Trichocomaceae</taxon>
        <taxon>Talaromyces</taxon>
        <taxon>Talaromyces sect. Bacilispori</taxon>
    </lineage>
</organism>
<keyword evidence="3" id="KW-1185">Reference proteome</keyword>
<dbReference type="GeneID" id="70246436"/>
<dbReference type="Proteomes" id="UP001201262">
    <property type="component" value="Unassembled WGS sequence"/>
</dbReference>
<comment type="caution">
    <text evidence="2">The sequence shown here is derived from an EMBL/GenBank/DDBJ whole genome shotgun (WGS) entry which is preliminary data.</text>
</comment>
<evidence type="ECO:0000313" key="2">
    <source>
        <dbReference type="EMBL" id="KAH8697491.1"/>
    </source>
</evidence>
<accession>A0AAD4KV91</accession>